<evidence type="ECO:0000313" key="2">
    <source>
        <dbReference type="Proteomes" id="UP000054928"/>
    </source>
</evidence>
<dbReference type="AlphaFoldDB" id="A0A0P1AS44"/>
<sequence length="97" mass="10941">MRQRCQLEHFEEGFQDFFWCDGIPSTAQDTAYIPVKLVGLSYTHWKRDNPKLIEHSRQIGALAALSRVYAVISTPQLDQLTRGSQASSNLITAWSSG</sequence>
<dbReference type="Proteomes" id="UP000054928">
    <property type="component" value="Unassembled WGS sequence"/>
</dbReference>
<evidence type="ECO:0000313" key="1">
    <source>
        <dbReference type="EMBL" id="CEG44410.1"/>
    </source>
</evidence>
<organism evidence="1 2">
    <name type="scientific">Plasmopara halstedii</name>
    <name type="common">Downy mildew of sunflower</name>
    <dbReference type="NCBI Taxonomy" id="4781"/>
    <lineage>
        <taxon>Eukaryota</taxon>
        <taxon>Sar</taxon>
        <taxon>Stramenopiles</taxon>
        <taxon>Oomycota</taxon>
        <taxon>Peronosporomycetes</taxon>
        <taxon>Peronosporales</taxon>
        <taxon>Peronosporaceae</taxon>
        <taxon>Plasmopara</taxon>
    </lineage>
</organism>
<accession>A0A0P1AS44</accession>
<dbReference type="EMBL" id="CCYD01001204">
    <property type="protein sequence ID" value="CEG44410.1"/>
    <property type="molecule type" value="Genomic_DNA"/>
</dbReference>
<protein>
    <submittedName>
        <fullName evidence="1">Uncharacterized protein</fullName>
    </submittedName>
</protein>
<name>A0A0P1AS44_PLAHL</name>
<reference evidence="2" key="1">
    <citation type="submission" date="2014-09" db="EMBL/GenBank/DDBJ databases">
        <authorList>
            <person name="Sharma Rahul"/>
            <person name="Thines Marco"/>
        </authorList>
    </citation>
    <scope>NUCLEOTIDE SEQUENCE [LARGE SCALE GENOMIC DNA]</scope>
</reference>
<proteinExistence type="predicted"/>
<keyword evidence="2" id="KW-1185">Reference proteome</keyword>
<dbReference type="RefSeq" id="XP_024580779.1">
    <property type="nucleotide sequence ID" value="XM_024730509.1"/>
</dbReference>
<dbReference type="GeneID" id="36395833"/>